<dbReference type="EMBL" id="CP119108">
    <property type="protein sequence ID" value="WEG10064.1"/>
    <property type="molecule type" value="Genomic_DNA"/>
</dbReference>
<name>A0ABY8C0T0_9MICO</name>
<evidence type="ECO:0000313" key="4">
    <source>
        <dbReference type="EMBL" id="WEG10064.1"/>
    </source>
</evidence>
<sequence>MSAPESFVTTLDHIGRGVSLRQSALAFAASGVPVFPCTAGGKRPAVAGGFHSASSEPEVVHRWWSAMPSANIGMPTGAATGLVVVDVDVHSSVNGYDALDGAQRAGLLEGWEAAVRTPSGGLHLFFPADRNSEQRSWQSARNGIDFRGDGGYVIVPPSERTLAGSTHRYEILQLAGAPGRPLDSQQLHDYLDPPQRNEAGRSPRSAQQPVDVQRLADWVARLQEGERNHGLFWAACKMAEQMVPNSEALDALRAAAEQAGLSQREAATTVRSAYRAVQGALPQRSIRANTKTSCDRPPPASHPRALA</sequence>
<dbReference type="SMART" id="SM00942">
    <property type="entry name" value="PriCT_1"/>
    <property type="match status" value="1"/>
</dbReference>
<evidence type="ECO:0000259" key="2">
    <source>
        <dbReference type="SMART" id="SM00942"/>
    </source>
</evidence>
<feature type="domain" description="DNA primase/polymerase bifunctional N-terminal" evidence="3">
    <location>
        <begin position="24"/>
        <end position="181"/>
    </location>
</feature>
<dbReference type="Pfam" id="PF08708">
    <property type="entry name" value="PriCT_1"/>
    <property type="match status" value="1"/>
</dbReference>
<gene>
    <name evidence="4" type="ORF">PU630_05805</name>
</gene>
<proteinExistence type="predicted"/>
<feature type="domain" description="Primase C-terminal 1" evidence="2">
    <location>
        <begin position="216"/>
        <end position="279"/>
    </location>
</feature>
<protein>
    <submittedName>
        <fullName evidence="4">Bifunctional DNA primase/polymerase</fullName>
    </submittedName>
</protein>
<feature type="region of interest" description="Disordered" evidence="1">
    <location>
        <begin position="179"/>
        <end position="210"/>
    </location>
</feature>
<organism evidence="4 5">
    <name type="scientific">Microbacterium horticulturae</name>
    <dbReference type="NCBI Taxonomy" id="3028316"/>
    <lineage>
        <taxon>Bacteria</taxon>
        <taxon>Bacillati</taxon>
        <taxon>Actinomycetota</taxon>
        <taxon>Actinomycetes</taxon>
        <taxon>Micrococcales</taxon>
        <taxon>Microbacteriaceae</taxon>
        <taxon>Microbacterium</taxon>
    </lineage>
</organism>
<dbReference type="RefSeq" id="WP_275279381.1">
    <property type="nucleotide sequence ID" value="NZ_CP119108.1"/>
</dbReference>
<dbReference type="InterPro" id="IPR014820">
    <property type="entry name" value="PriCT_1"/>
</dbReference>
<reference evidence="4 5" key="1">
    <citation type="submission" date="2023-03" db="EMBL/GenBank/DDBJ databases">
        <title>Genome sequence of Microbacterium sp. KACC 23027.</title>
        <authorList>
            <person name="Kim S."/>
            <person name="Heo J."/>
            <person name="Kwon S.-W."/>
        </authorList>
    </citation>
    <scope>NUCLEOTIDE SEQUENCE [LARGE SCALE GENOMIC DNA]</scope>
    <source>
        <strain evidence="4 5">KACC 23027</strain>
    </source>
</reference>
<dbReference type="Pfam" id="PF09250">
    <property type="entry name" value="Prim-Pol"/>
    <property type="match status" value="1"/>
</dbReference>
<keyword evidence="5" id="KW-1185">Reference proteome</keyword>
<dbReference type="SUPFAM" id="SSF56747">
    <property type="entry name" value="Prim-pol domain"/>
    <property type="match status" value="1"/>
</dbReference>
<evidence type="ECO:0000259" key="3">
    <source>
        <dbReference type="SMART" id="SM00943"/>
    </source>
</evidence>
<evidence type="ECO:0000313" key="5">
    <source>
        <dbReference type="Proteomes" id="UP001214553"/>
    </source>
</evidence>
<evidence type="ECO:0000256" key="1">
    <source>
        <dbReference type="SAM" id="MobiDB-lite"/>
    </source>
</evidence>
<dbReference type="SMART" id="SM00943">
    <property type="entry name" value="Prim-Pol"/>
    <property type="match status" value="1"/>
</dbReference>
<dbReference type="CDD" id="cd04859">
    <property type="entry name" value="Prim_Pol"/>
    <property type="match status" value="1"/>
</dbReference>
<dbReference type="Proteomes" id="UP001214553">
    <property type="component" value="Chromosome"/>
</dbReference>
<accession>A0ABY8C0T0</accession>
<feature type="region of interest" description="Disordered" evidence="1">
    <location>
        <begin position="280"/>
        <end position="307"/>
    </location>
</feature>
<dbReference type="InterPro" id="IPR015330">
    <property type="entry name" value="DNA_primase/pol_bifunc_N"/>
</dbReference>